<organism evidence="6 7">
    <name type="scientific">Linnemannia hyalina</name>
    <dbReference type="NCBI Taxonomy" id="64524"/>
    <lineage>
        <taxon>Eukaryota</taxon>
        <taxon>Fungi</taxon>
        <taxon>Fungi incertae sedis</taxon>
        <taxon>Mucoromycota</taxon>
        <taxon>Mortierellomycotina</taxon>
        <taxon>Mortierellomycetes</taxon>
        <taxon>Mortierellales</taxon>
        <taxon>Mortierellaceae</taxon>
        <taxon>Linnemannia</taxon>
    </lineage>
</organism>
<feature type="compositionally biased region" description="Low complexity" evidence="4">
    <location>
        <begin position="56"/>
        <end position="71"/>
    </location>
</feature>
<evidence type="ECO:0000313" key="7">
    <source>
        <dbReference type="Proteomes" id="UP000707451"/>
    </source>
</evidence>
<dbReference type="InterPro" id="IPR036910">
    <property type="entry name" value="HMG_box_dom_sf"/>
</dbReference>
<dbReference type="GO" id="GO:0005634">
    <property type="term" value="C:nucleus"/>
    <property type="evidence" value="ECO:0007669"/>
    <property type="project" value="UniProtKB-UniRule"/>
</dbReference>
<feature type="compositionally biased region" description="Polar residues" evidence="4">
    <location>
        <begin position="373"/>
        <end position="395"/>
    </location>
</feature>
<feature type="region of interest" description="Disordered" evidence="4">
    <location>
        <begin position="645"/>
        <end position="709"/>
    </location>
</feature>
<feature type="compositionally biased region" description="Low complexity" evidence="4">
    <location>
        <begin position="546"/>
        <end position="564"/>
    </location>
</feature>
<dbReference type="InterPro" id="IPR050140">
    <property type="entry name" value="SRY-related_HMG-box_TF-like"/>
</dbReference>
<proteinExistence type="predicted"/>
<dbReference type="GO" id="GO:0001228">
    <property type="term" value="F:DNA-binding transcription activator activity, RNA polymerase II-specific"/>
    <property type="evidence" value="ECO:0007669"/>
    <property type="project" value="TreeGrafter"/>
</dbReference>
<feature type="DNA-binding region" description="HMG box" evidence="3">
    <location>
        <begin position="184"/>
        <end position="248"/>
    </location>
</feature>
<dbReference type="SUPFAM" id="SSF47095">
    <property type="entry name" value="HMG-box"/>
    <property type="match status" value="1"/>
</dbReference>
<feature type="domain" description="HMG box" evidence="5">
    <location>
        <begin position="184"/>
        <end position="248"/>
    </location>
</feature>
<dbReference type="GO" id="GO:0030154">
    <property type="term" value="P:cell differentiation"/>
    <property type="evidence" value="ECO:0007669"/>
    <property type="project" value="TreeGrafter"/>
</dbReference>
<feature type="region of interest" description="Disordered" evidence="4">
    <location>
        <begin position="546"/>
        <end position="607"/>
    </location>
</feature>
<evidence type="ECO:0000259" key="5">
    <source>
        <dbReference type="PROSITE" id="PS50118"/>
    </source>
</evidence>
<reference evidence="6" key="1">
    <citation type="submission" date="2021-06" db="EMBL/GenBank/DDBJ databases">
        <title>Genome Sequence of Mortierella hyaline Strain SCG-10, a Cold-Adapted, Nitrate-Reducing Fungus Isolated from Soil in Minnesota, USA.</title>
        <authorList>
            <person name="Aldossari N."/>
        </authorList>
    </citation>
    <scope>NUCLEOTIDE SEQUENCE</scope>
    <source>
        <strain evidence="6">SCG-10</strain>
    </source>
</reference>
<evidence type="ECO:0000256" key="2">
    <source>
        <dbReference type="ARBA" id="ARBA00023163"/>
    </source>
</evidence>
<feature type="compositionally biased region" description="Gly residues" evidence="4">
    <location>
        <begin position="1"/>
        <end position="20"/>
    </location>
</feature>
<feature type="region of interest" description="Disordered" evidence="4">
    <location>
        <begin position="1"/>
        <end position="38"/>
    </location>
</feature>
<keyword evidence="3" id="KW-0539">Nucleus</keyword>
<dbReference type="CDD" id="cd01389">
    <property type="entry name" value="HMG-box_ROX1-like"/>
    <property type="match status" value="1"/>
</dbReference>
<feature type="compositionally biased region" description="Basic and acidic residues" evidence="4">
    <location>
        <begin position="670"/>
        <end position="689"/>
    </location>
</feature>
<name>A0A9P8BMP2_9FUNG</name>
<dbReference type="PANTHER" id="PTHR10270:SF161">
    <property type="entry name" value="SEX-DETERMINING REGION Y PROTEIN"/>
    <property type="match status" value="1"/>
</dbReference>
<keyword evidence="1 3" id="KW-0238">DNA-binding</keyword>
<dbReference type="Proteomes" id="UP000707451">
    <property type="component" value="Unassembled WGS sequence"/>
</dbReference>
<keyword evidence="7" id="KW-1185">Reference proteome</keyword>
<feature type="compositionally biased region" description="Low complexity" evidence="4">
    <location>
        <begin position="97"/>
        <end position="123"/>
    </location>
</feature>
<accession>A0A9P8BMP2</accession>
<gene>
    <name evidence="6" type="primary">SOX32_2</name>
    <name evidence="6" type="ORF">KI688_007899</name>
</gene>
<feature type="region of interest" description="Disordered" evidence="4">
    <location>
        <begin position="55"/>
        <end position="177"/>
    </location>
</feature>
<dbReference type="InterPro" id="IPR009071">
    <property type="entry name" value="HMG_box_dom"/>
</dbReference>
<feature type="compositionally biased region" description="Low complexity" evidence="4">
    <location>
        <begin position="288"/>
        <end position="299"/>
    </location>
</feature>
<evidence type="ECO:0000313" key="6">
    <source>
        <dbReference type="EMBL" id="KAG9060941.1"/>
    </source>
</evidence>
<feature type="compositionally biased region" description="Low complexity" evidence="4">
    <location>
        <begin position="645"/>
        <end position="668"/>
    </location>
</feature>
<feature type="compositionally biased region" description="Low complexity" evidence="4">
    <location>
        <begin position="345"/>
        <end position="372"/>
    </location>
</feature>
<sequence>MSPEGGGGAAVETGGRGGTGPALEESSRRYYSSSSSEQCRESCCVDATRAPYHAHSSSFSYSVYPRSSISSRAHSYPSESSRGAPYSPDSPRTPAFSPSLHTSSSSSPSSSTSSFTPTPSPATVHNPHQRVIFHDLPRKRVSNASKRVNNNDERMDVDQQGETAEYPKSAKTTTSKTAAKPFKIPRPANSFMLYRAENGKKYPGLVATELSAKLGEAWRREPQDVRDRYDEMAEQAKRDHALKYPDYKFAPVKRGTGKRALKLAAEAIANEMAEMDAAALLISMSSMTPATGTGPTPSGSRDRHQRQYVPIGQARPTSVATTEIRPRAQRPFKVASLNKSNVPISNDANVSSACSSNASLSDNNNSVSNSNNIKTESPNSNDGTEALVSDTNTALQQQQQQQQQSSRAYPQLSPPLILFREALARRSPQLASSLVAQIVINVWFGVTEELRERYEIMAESDPRFKEKSNYVNHSQISGTPTTASEAMMANQIAQLLKKAAAGEQLVLPHSNKRKGSVNTASGQLPAAKLARLAPASIFLPTERAPAPALSSALSQDTPAPSQDTPTPPSSTPPSRSLSSLSSPTSKAISGVPAKAVPDSVPDKMATVPSRNDLAPVVVVPMPMVSPNKRQTRASVTLISMRGYSRSTSITPSSHSPLVAPSSSTAKSSTSKREVPPLIQKEKVKGKVDEMVTPANRPVRRVTRPPRYPA</sequence>
<dbReference type="Pfam" id="PF00505">
    <property type="entry name" value="HMG_box"/>
    <property type="match status" value="1"/>
</dbReference>
<dbReference type="SMART" id="SM00398">
    <property type="entry name" value="HMG"/>
    <property type="match status" value="1"/>
</dbReference>
<feature type="region of interest" description="Disordered" evidence="4">
    <location>
        <begin position="345"/>
        <end position="409"/>
    </location>
</feature>
<evidence type="ECO:0000256" key="3">
    <source>
        <dbReference type="PROSITE-ProRule" id="PRU00267"/>
    </source>
</evidence>
<feature type="compositionally biased region" description="Low complexity" evidence="4">
    <location>
        <begin position="572"/>
        <end position="585"/>
    </location>
</feature>
<evidence type="ECO:0000256" key="1">
    <source>
        <dbReference type="ARBA" id="ARBA00023125"/>
    </source>
</evidence>
<dbReference type="PROSITE" id="PS50118">
    <property type="entry name" value="HMG_BOX_2"/>
    <property type="match status" value="1"/>
</dbReference>
<dbReference type="GO" id="GO:0000978">
    <property type="term" value="F:RNA polymerase II cis-regulatory region sequence-specific DNA binding"/>
    <property type="evidence" value="ECO:0007669"/>
    <property type="project" value="TreeGrafter"/>
</dbReference>
<evidence type="ECO:0000256" key="4">
    <source>
        <dbReference type="SAM" id="MobiDB-lite"/>
    </source>
</evidence>
<feature type="region of interest" description="Disordered" evidence="4">
    <location>
        <begin position="288"/>
        <end position="332"/>
    </location>
</feature>
<dbReference type="PANTHER" id="PTHR10270">
    <property type="entry name" value="SOX TRANSCRIPTION FACTOR"/>
    <property type="match status" value="1"/>
</dbReference>
<protein>
    <submittedName>
        <fullName evidence="6">Casanova</fullName>
    </submittedName>
</protein>
<dbReference type="OrthoDB" id="6247875at2759"/>
<dbReference type="EMBL" id="JAHRHY010000028">
    <property type="protein sequence ID" value="KAG9060941.1"/>
    <property type="molecule type" value="Genomic_DNA"/>
</dbReference>
<keyword evidence="2" id="KW-0804">Transcription</keyword>
<dbReference type="Gene3D" id="1.10.30.10">
    <property type="entry name" value="High mobility group box domain"/>
    <property type="match status" value="1"/>
</dbReference>
<comment type="caution">
    <text evidence="6">The sequence shown here is derived from an EMBL/GenBank/DDBJ whole genome shotgun (WGS) entry which is preliminary data.</text>
</comment>
<dbReference type="AlphaFoldDB" id="A0A9P8BMP2"/>